<evidence type="ECO:0000256" key="1">
    <source>
        <dbReference type="SAM" id="MobiDB-lite"/>
    </source>
</evidence>
<dbReference type="STRING" id="151549.A0A4C1WI21"/>
<feature type="region of interest" description="Disordered" evidence="1">
    <location>
        <begin position="384"/>
        <end position="416"/>
    </location>
</feature>
<feature type="domain" description="DUF4371" evidence="2">
    <location>
        <begin position="44"/>
        <end position="271"/>
    </location>
</feature>
<dbReference type="InterPro" id="IPR025398">
    <property type="entry name" value="DUF4371"/>
</dbReference>
<feature type="compositionally biased region" description="Basic and acidic residues" evidence="1">
    <location>
        <begin position="405"/>
        <end position="416"/>
    </location>
</feature>
<dbReference type="Proteomes" id="UP000299102">
    <property type="component" value="Unassembled WGS sequence"/>
</dbReference>
<dbReference type="Pfam" id="PF14291">
    <property type="entry name" value="DUF4371"/>
    <property type="match status" value="1"/>
</dbReference>
<evidence type="ECO:0000259" key="2">
    <source>
        <dbReference type="Pfam" id="PF14291"/>
    </source>
</evidence>
<dbReference type="EMBL" id="BGZK01000552">
    <property type="protein sequence ID" value="GBP49754.1"/>
    <property type="molecule type" value="Genomic_DNA"/>
</dbReference>
<dbReference type="PANTHER" id="PTHR45749:SF23">
    <property type="entry name" value="ZINC FINGER MYM-TYPE PROTEIN 1-LIKE"/>
    <property type="match status" value="1"/>
</dbReference>
<protein>
    <submittedName>
        <fullName evidence="3">Zinc finger MYM-type protein 1</fullName>
    </submittedName>
</protein>
<comment type="caution">
    <text evidence="3">The sequence shown here is derived from an EMBL/GenBank/DDBJ whole genome shotgun (WGS) entry which is preliminary data.</text>
</comment>
<reference evidence="3 4" key="1">
    <citation type="journal article" date="2019" name="Commun. Biol.">
        <title>The bagworm genome reveals a unique fibroin gene that provides high tensile strength.</title>
        <authorList>
            <person name="Kono N."/>
            <person name="Nakamura H."/>
            <person name="Ohtoshi R."/>
            <person name="Tomita M."/>
            <person name="Numata K."/>
            <person name="Arakawa K."/>
        </authorList>
    </citation>
    <scope>NUCLEOTIDE SEQUENCE [LARGE SCALE GENOMIC DNA]</scope>
</reference>
<keyword evidence="4" id="KW-1185">Reference proteome</keyword>
<accession>A0A4C1WI21</accession>
<organism evidence="3 4">
    <name type="scientific">Eumeta variegata</name>
    <name type="common">Bagworm moth</name>
    <name type="synonym">Eumeta japonica</name>
    <dbReference type="NCBI Taxonomy" id="151549"/>
    <lineage>
        <taxon>Eukaryota</taxon>
        <taxon>Metazoa</taxon>
        <taxon>Ecdysozoa</taxon>
        <taxon>Arthropoda</taxon>
        <taxon>Hexapoda</taxon>
        <taxon>Insecta</taxon>
        <taxon>Pterygota</taxon>
        <taxon>Neoptera</taxon>
        <taxon>Endopterygota</taxon>
        <taxon>Lepidoptera</taxon>
        <taxon>Glossata</taxon>
        <taxon>Ditrysia</taxon>
        <taxon>Tineoidea</taxon>
        <taxon>Psychidae</taxon>
        <taxon>Oiketicinae</taxon>
        <taxon>Eumeta</taxon>
    </lineage>
</organism>
<sequence length="416" mass="47266">MKNGQSLERSWLTYSTSVGAVFVCLANFSKTSSQYTTGFSDWKHIGTCLETHENSDEHKKSMLVWLTRKENKSVLDKQLQEQLRKEKEYYHNVLKRVIAVVKFLSIRGLAFRGSEEVFGSPHNGNFMGAMELLAEFDPFIREHIEQRELRPKAIISYLSKTVYEEIIEIMGQQLLKQIITQIKNDDTKYYSTVMDSTPDLSHNDQLAIVLRYCFRGKVYERCVAFIKISSHTALHLFNILQDFIETNGLLLSNCRGQSYDNAANMAGHYNGVQALLKQKNNTADYVPCAAHSLNLGKQRREALYLLTHTYPSQAAHSCADKSTSDKTYGALNALSNENRQTSTPALYSLDDNFDIRTCGPDALDNRSRECDRYREHLRQLIMPSRSRPMPTGANAGRPACVSAAEHARRAPDRPAF</sequence>
<evidence type="ECO:0000313" key="3">
    <source>
        <dbReference type="EMBL" id="GBP49754.1"/>
    </source>
</evidence>
<dbReference type="AlphaFoldDB" id="A0A4C1WI21"/>
<evidence type="ECO:0000313" key="4">
    <source>
        <dbReference type="Proteomes" id="UP000299102"/>
    </source>
</evidence>
<gene>
    <name evidence="3" type="primary">ZMYM1</name>
    <name evidence="3" type="ORF">EVAR_81373_1</name>
</gene>
<proteinExistence type="predicted"/>
<dbReference type="OrthoDB" id="10063284at2759"/>
<name>A0A4C1WI21_EUMVA</name>
<dbReference type="PANTHER" id="PTHR45749">
    <property type="match status" value="1"/>
</dbReference>